<dbReference type="Gene3D" id="3.90.1210.10">
    <property type="entry name" value="Antifreeze-like/N-acetylneuraminic acid synthase C-terminal domain"/>
    <property type="match status" value="1"/>
</dbReference>
<dbReference type="InterPro" id="IPR051690">
    <property type="entry name" value="PseI-like"/>
</dbReference>
<dbReference type="PANTHER" id="PTHR42966">
    <property type="entry name" value="N-ACETYLNEURAMINATE SYNTHASE"/>
    <property type="match status" value="1"/>
</dbReference>
<dbReference type="Pfam" id="PF08666">
    <property type="entry name" value="SAF"/>
    <property type="match status" value="1"/>
</dbReference>
<feature type="domain" description="AFP-like" evidence="1">
    <location>
        <begin position="112"/>
        <end position="170"/>
    </location>
</feature>
<dbReference type="SUPFAM" id="SSF51569">
    <property type="entry name" value="Aldolase"/>
    <property type="match status" value="1"/>
</dbReference>
<dbReference type="InterPro" id="IPR013785">
    <property type="entry name" value="Aldolase_TIM"/>
</dbReference>
<dbReference type="GO" id="GO:0016051">
    <property type="term" value="P:carbohydrate biosynthetic process"/>
    <property type="evidence" value="ECO:0007669"/>
    <property type="project" value="InterPro"/>
</dbReference>
<proteinExistence type="predicted"/>
<evidence type="ECO:0000313" key="2">
    <source>
        <dbReference type="EMBL" id="KKL60480.1"/>
    </source>
</evidence>
<name>A0A0F9FSY6_9ZZZZ</name>
<reference evidence="2" key="1">
    <citation type="journal article" date="2015" name="Nature">
        <title>Complex archaea that bridge the gap between prokaryotes and eukaryotes.</title>
        <authorList>
            <person name="Spang A."/>
            <person name="Saw J.H."/>
            <person name="Jorgensen S.L."/>
            <person name="Zaremba-Niedzwiedzka K."/>
            <person name="Martijn J."/>
            <person name="Lind A.E."/>
            <person name="van Eijk R."/>
            <person name="Schleper C."/>
            <person name="Guy L."/>
            <person name="Ettema T.J."/>
        </authorList>
    </citation>
    <scope>NUCLEOTIDE SEQUENCE</scope>
</reference>
<dbReference type="InterPro" id="IPR006190">
    <property type="entry name" value="SAF_AFP_Neu5Ac"/>
</dbReference>
<feature type="non-terminal residue" evidence="2">
    <location>
        <position position="1"/>
    </location>
</feature>
<protein>
    <recommendedName>
        <fullName evidence="1">AFP-like domain-containing protein</fullName>
    </recommendedName>
</protein>
<dbReference type="Gene3D" id="3.20.20.70">
    <property type="entry name" value="Aldolase class I"/>
    <property type="match status" value="1"/>
</dbReference>
<dbReference type="InterPro" id="IPR057736">
    <property type="entry name" value="SAF_PseI/NeuA/NeuB"/>
</dbReference>
<gene>
    <name evidence="2" type="ORF">LCGC14_2204940</name>
</gene>
<dbReference type="SUPFAM" id="SSF51269">
    <property type="entry name" value="AFP III-like domain"/>
    <property type="match status" value="1"/>
</dbReference>
<dbReference type="InterPro" id="IPR036732">
    <property type="entry name" value="AFP_Neu5c_C_sf"/>
</dbReference>
<organism evidence="2">
    <name type="scientific">marine sediment metagenome</name>
    <dbReference type="NCBI Taxonomy" id="412755"/>
    <lineage>
        <taxon>unclassified sequences</taxon>
        <taxon>metagenomes</taxon>
        <taxon>ecological metagenomes</taxon>
    </lineage>
</organism>
<dbReference type="CDD" id="cd11615">
    <property type="entry name" value="SAF_NeuB_like"/>
    <property type="match status" value="1"/>
</dbReference>
<dbReference type="InterPro" id="IPR013132">
    <property type="entry name" value="PseI/NeuA/B-like_N"/>
</dbReference>
<dbReference type="EMBL" id="LAZR01029135">
    <property type="protein sequence ID" value="KKL60480.1"/>
    <property type="molecule type" value="Genomic_DNA"/>
</dbReference>
<dbReference type="SMART" id="SM00858">
    <property type="entry name" value="SAF"/>
    <property type="match status" value="1"/>
</dbReference>
<dbReference type="PROSITE" id="PS50844">
    <property type="entry name" value="AFP_LIKE"/>
    <property type="match status" value="1"/>
</dbReference>
<dbReference type="GO" id="GO:0047444">
    <property type="term" value="F:N-acylneuraminate-9-phosphate synthase activity"/>
    <property type="evidence" value="ECO:0007669"/>
    <property type="project" value="TreeGrafter"/>
</dbReference>
<dbReference type="PANTHER" id="PTHR42966:SF1">
    <property type="entry name" value="SIALIC ACID SYNTHASE"/>
    <property type="match status" value="1"/>
</dbReference>
<accession>A0A0F9FSY6</accession>
<comment type="caution">
    <text evidence="2">The sequence shown here is derived from an EMBL/GenBank/DDBJ whole genome shotgun (WGS) entry which is preliminary data.</text>
</comment>
<evidence type="ECO:0000259" key="1">
    <source>
        <dbReference type="PROSITE" id="PS50844"/>
    </source>
</evidence>
<dbReference type="AlphaFoldDB" id="A0A0F9FSY6"/>
<dbReference type="Pfam" id="PF03102">
    <property type="entry name" value="NeuB"/>
    <property type="match status" value="1"/>
</dbReference>
<dbReference type="InterPro" id="IPR013974">
    <property type="entry name" value="SAF"/>
</dbReference>
<sequence>IAEYPVMPRDLNLRFITQLKGIFSEYSIGFSDHTFQLHIDVIACCIALGASVIEKHFTLDQELEGPDHSFSIMPDQMKFLVDKARRIEAMLGDGTRELTGGEKEMRKIARKSLFATRDIKKYQPIEPSMFTVLRPGTGYSPSHYASTIGRTFRKHIKKGHMIREGDFYGK</sequence>